<proteinExistence type="predicted"/>
<keyword evidence="2" id="KW-1185">Reference proteome</keyword>
<sequence length="64" mass="6282">MDEGPSRIGGGDVHVPVVQVAQQPNFAVPSTATVYGAVPNVAATTLANTSIGGAIPATPALDVI</sequence>
<comment type="caution">
    <text evidence="1">The sequence shown here is derived from an EMBL/GenBank/DDBJ whole genome shotgun (WGS) entry which is preliminary data.</text>
</comment>
<reference evidence="1 2" key="1">
    <citation type="journal article" date="2018" name="Front. Plant Sci.">
        <title>Red Clover (Trifolium pratense) and Zigzag Clover (T. medium) - A Picture of Genomic Similarities and Differences.</title>
        <authorList>
            <person name="Dluhosova J."/>
            <person name="Istvanek J."/>
            <person name="Nedelnik J."/>
            <person name="Repkova J."/>
        </authorList>
    </citation>
    <scope>NUCLEOTIDE SEQUENCE [LARGE SCALE GENOMIC DNA]</scope>
    <source>
        <strain evidence="2">cv. 10/8</strain>
        <tissue evidence="1">Leaf</tissue>
    </source>
</reference>
<dbReference type="AlphaFoldDB" id="A0A392VG26"/>
<keyword evidence="1" id="KW-0238">DNA-binding</keyword>
<name>A0A392VG26_9FABA</name>
<feature type="non-terminal residue" evidence="1">
    <location>
        <position position="64"/>
    </location>
</feature>
<accession>A0A392VG26</accession>
<organism evidence="1 2">
    <name type="scientific">Trifolium medium</name>
    <dbReference type="NCBI Taxonomy" id="97028"/>
    <lineage>
        <taxon>Eukaryota</taxon>
        <taxon>Viridiplantae</taxon>
        <taxon>Streptophyta</taxon>
        <taxon>Embryophyta</taxon>
        <taxon>Tracheophyta</taxon>
        <taxon>Spermatophyta</taxon>
        <taxon>Magnoliopsida</taxon>
        <taxon>eudicotyledons</taxon>
        <taxon>Gunneridae</taxon>
        <taxon>Pentapetalae</taxon>
        <taxon>rosids</taxon>
        <taxon>fabids</taxon>
        <taxon>Fabales</taxon>
        <taxon>Fabaceae</taxon>
        <taxon>Papilionoideae</taxon>
        <taxon>50 kb inversion clade</taxon>
        <taxon>NPAAA clade</taxon>
        <taxon>Hologalegina</taxon>
        <taxon>IRL clade</taxon>
        <taxon>Trifolieae</taxon>
        <taxon>Trifolium</taxon>
    </lineage>
</organism>
<evidence type="ECO:0000313" key="2">
    <source>
        <dbReference type="Proteomes" id="UP000265520"/>
    </source>
</evidence>
<dbReference type="Proteomes" id="UP000265520">
    <property type="component" value="Unassembled WGS sequence"/>
</dbReference>
<evidence type="ECO:0000313" key="1">
    <source>
        <dbReference type="EMBL" id="MCI85901.1"/>
    </source>
</evidence>
<dbReference type="GO" id="GO:0003677">
    <property type="term" value="F:DNA binding"/>
    <property type="evidence" value="ECO:0007669"/>
    <property type="project" value="UniProtKB-KW"/>
</dbReference>
<dbReference type="EMBL" id="LXQA011126356">
    <property type="protein sequence ID" value="MCI85901.1"/>
    <property type="molecule type" value="Genomic_DNA"/>
</dbReference>
<protein>
    <submittedName>
        <fullName evidence="1">GC-rich sequence DNA-binding factor-like protein</fullName>
    </submittedName>
</protein>